<gene>
    <name evidence="2" type="ORF">BDK51DRAFT_32450</name>
</gene>
<feature type="compositionally biased region" description="Polar residues" evidence="1">
    <location>
        <begin position="1"/>
        <end position="17"/>
    </location>
</feature>
<dbReference type="Proteomes" id="UP000269721">
    <property type="component" value="Unassembled WGS sequence"/>
</dbReference>
<dbReference type="AlphaFoldDB" id="A0A4V1IQ49"/>
<proteinExistence type="predicted"/>
<organism evidence="2 3">
    <name type="scientific">Blyttiomyces helicus</name>
    <dbReference type="NCBI Taxonomy" id="388810"/>
    <lineage>
        <taxon>Eukaryota</taxon>
        <taxon>Fungi</taxon>
        <taxon>Fungi incertae sedis</taxon>
        <taxon>Chytridiomycota</taxon>
        <taxon>Chytridiomycota incertae sedis</taxon>
        <taxon>Chytridiomycetes</taxon>
        <taxon>Chytridiomycetes incertae sedis</taxon>
        <taxon>Blyttiomyces</taxon>
    </lineage>
</organism>
<sequence length="168" mass="18175">MSVSLRTKNGTRQTSDMSFGKVGGSVAAVPERSPAGAAPLGALRVARIRDVESTLEVASGAELEAGEHQHDANWDEPEVGGARYQERDCAYYAEWYEGGEIGELEPEAPVSSIEDADRQHSTPLLRAHNIMASLPVSYGKLYEHLVPIVERPAVPVVHAIWDNDELAA</sequence>
<dbReference type="EMBL" id="KZ999196">
    <property type="protein sequence ID" value="RKO85317.1"/>
    <property type="molecule type" value="Genomic_DNA"/>
</dbReference>
<feature type="region of interest" description="Disordered" evidence="1">
    <location>
        <begin position="1"/>
        <end position="21"/>
    </location>
</feature>
<evidence type="ECO:0000313" key="2">
    <source>
        <dbReference type="EMBL" id="RKO85317.1"/>
    </source>
</evidence>
<evidence type="ECO:0000313" key="3">
    <source>
        <dbReference type="Proteomes" id="UP000269721"/>
    </source>
</evidence>
<protein>
    <submittedName>
        <fullName evidence="2">Uncharacterized protein</fullName>
    </submittedName>
</protein>
<keyword evidence="3" id="KW-1185">Reference proteome</keyword>
<evidence type="ECO:0000256" key="1">
    <source>
        <dbReference type="SAM" id="MobiDB-lite"/>
    </source>
</evidence>
<accession>A0A4V1IQ49</accession>
<reference evidence="3" key="1">
    <citation type="journal article" date="2018" name="Nat. Microbiol.">
        <title>Leveraging single-cell genomics to expand the fungal tree of life.</title>
        <authorList>
            <person name="Ahrendt S.R."/>
            <person name="Quandt C.A."/>
            <person name="Ciobanu D."/>
            <person name="Clum A."/>
            <person name="Salamov A."/>
            <person name="Andreopoulos B."/>
            <person name="Cheng J.F."/>
            <person name="Woyke T."/>
            <person name="Pelin A."/>
            <person name="Henrissat B."/>
            <person name="Reynolds N.K."/>
            <person name="Benny G.L."/>
            <person name="Smith M.E."/>
            <person name="James T.Y."/>
            <person name="Grigoriev I.V."/>
        </authorList>
    </citation>
    <scope>NUCLEOTIDE SEQUENCE [LARGE SCALE GENOMIC DNA]</scope>
</reference>
<name>A0A4V1IQ49_9FUNG</name>